<proteinExistence type="predicted"/>
<dbReference type="InterPro" id="IPR001623">
    <property type="entry name" value="DnaJ_domain"/>
</dbReference>
<evidence type="ECO:0000259" key="1">
    <source>
        <dbReference type="Pfam" id="PF00226"/>
    </source>
</evidence>
<evidence type="ECO:0000313" key="2">
    <source>
        <dbReference type="EMBL" id="RDB36467.1"/>
    </source>
</evidence>
<dbReference type="CDD" id="cd06257">
    <property type="entry name" value="DnaJ"/>
    <property type="match status" value="1"/>
</dbReference>
<dbReference type="AlphaFoldDB" id="A0A369KUF8"/>
<comment type="caution">
    <text evidence="2">The sequence shown here is derived from an EMBL/GenBank/DDBJ whole genome shotgun (WGS) entry which is preliminary data.</text>
</comment>
<dbReference type="Proteomes" id="UP000253934">
    <property type="component" value="Unassembled WGS sequence"/>
</dbReference>
<dbReference type="Gene3D" id="1.10.287.110">
    <property type="entry name" value="DnaJ domain"/>
    <property type="match status" value="1"/>
</dbReference>
<organism evidence="2 3">
    <name type="scientific">Spirobacillus cienkowskii</name>
    <dbReference type="NCBI Taxonomy" id="495820"/>
    <lineage>
        <taxon>Bacteria</taxon>
        <taxon>Pseudomonadati</taxon>
        <taxon>Bdellovibrionota</taxon>
        <taxon>Oligoflexia</taxon>
        <taxon>Silvanigrellales</taxon>
        <taxon>Spirobacillus</taxon>
    </lineage>
</organism>
<dbReference type="Pfam" id="PF00226">
    <property type="entry name" value="DnaJ"/>
    <property type="match status" value="1"/>
</dbReference>
<feature type="domain" description="J" evidence="1">
    <location>
        <begin position="94"/>
        <end position="134"/>
    </location>
</feature>
<dbReference type="InterPro" id="IPR036869">
    <property type="entry name" value="J_dom_sf"/>
</dbReference>
<accession>A0A369KUF8</accession>
<dbReference type="EMBL" id="QOVW01000060">
    <property type="protein sequence ID" value="RDB36467.1"/>
    <property type="molecule type" value="Genomic_DNA"/>
</dbReference>
<gene>
    <name evidence="2" type="ORF">DCC88_04880</name>
</gene>
<keyword evidence="3" id="KW-1185">Reference proteome</keyword>
<evidence type="ECO:0000313" key="3">
    <source>
        <dbReference type="Proteomes" id="UP000253934"/>
    </source>
</evidence>
<dbReference type="SUPFAM" id="SSF46565">
    <property type="entry name" value="Chaperone J-domain"/>
    <property type="match status" value="1"/>
</dbReference>
<reference evidence="2" key="1">
    <citation type="submission" date="2018-04" db="EMBL/GenBank/DDBJ databases">
        <title>Draft genome sequence of the Candidatus Spirobacillus cienkowskii, a pathogen of freshwater Daphnia species, reconstructed from hemolymph metagenomic reads.</title>
        <authorList>
            <person name="Bresciani L."/>
            <person name="Lemos L.N."/>
            <person name="Wale N."/>
            <person name="Lin J.Y."/>
            <person name="Fernandes G.R."/>
            <person name="Duffy M.A."/>
            <person name="Rodrigues J.M."/>
        </authorList>
    </citation>
    <scope>NUCLEOTIDE SEQUENCE [LARGE SCALE GENOMIC DNA]</scope>
    <source>
        <strain evidence="2">Binning01</strain>
    </source>
</reference>
<protein>
    <submittedName>
        <fullName evidence="2">J domain-containing protein</fullName>
    </submittedName>
</protein>
<sequence length="136" mass="16268">MDESNMDIDFSDDDAYDVKRLEMEIKKQKKLEKQKRLENRKQIINDIQEILKQPKQQNACEEFEVCLLAANHFQRGTKSWALAFFNIQNAEPIDLSEVRKKYIKFAQSWHPDKMQVTSHDAMKYLNEAWQILKNNF</sequence>
<name>A0A369KUF8_9BACT</name>